<keyword evidence="5" id="KW-1185">Reference proteome</keyword>
<evidence type="ECO:0000256" key="2">
    <source>
        <dbReference type="SAM" id="MobiDB-lite"/>
    </source>
</evidence>
<dbReference type="PANTHER" id="PTHR35558:SF1">
    <property type="entry name" value="ENDONUCLEASE_EXONUCLEASE_PHOSPHATASE DOMAIN-CONTAINING PROTEIN"/>
    <property type="match status" value="1"/>
</dbReference>
<feature type="domain" description="C3H1-type" evidence="3">
    <location>
        <begin position="362"/>
        <end position="390"/>
    </location>
</feature>
<accession>A0ABN8NQN1</accession>
<evidence type="ECO:0000259" key="3">
    <source>
        <dbReference type="PROSITE" id="PS50103"/>
    </source>
</evidence>
<proteinExistence type="predicted"/>
<dbReference type="Proteomes" id="UP001159405">
    <property type="component" value="Unassembled WGS sequence"/>
</dbReference>
<feature type="region of interest" description="Disordered" evidence="2">
    <location>
        <begin position="338"/>
        <end position="358"/>
    </location>
</feature>
<organism evidence="4 5">
    <name type="scientific">Porites lobata</name>
    <dbReference type="NCBI Taxonomy" id="104759"/>
    <lineage>
        <taxon>Eukaryota</taxon>
        <taxon>Metazoa</taxon>
        <taxon>Cnidaria</taxon>
        <taxon>Anthozoa</taxon>
        <taxon>Hexacorallia</taxon>
        <taxon>Scleractinia</taxon>
        <taxon>Fungiina</taxon>
        <taxon>Poritidae</taxon>
        <taxon>Porites</taxon>
    </lineage>
</organism>
<gene>
    <name evidence="4" type="ORF">PLOB_00022100</name>
</gene>
<name>A0ABN8NQN1_9CNID</name>
<keyword evidence="1" id="KW-0479">Metal-binding</keyword>
<feature type="region of interest" description="Disordered" evidence="2">
    <location>
        <begin position="400"/>
        <end position="423"/>
    </location>
</feature>
<reference evidence="4 5" key="1">
    <citation type="submission" date="2022-05" db="EMBL/GenBank/DDBJ databases">
        <authorList>
            <consortium name="Genoscope - CEA"/>
            <person name="William W."/>
        </authorList>
    </citation>
    <scope>NUCLEOTIDE SEQUENCE [LARGE SCALE GENOMIC DNA]</scope>
</reference>
<keyword evidence="1" id="KW-0863">Zinc-finger</keyword>
<feature type="compositionally biased region" description="Low complexity" evidence="2">
    <location>
        <begin position="345"/>
        <end position="358"/>
    </location>
</feature>
<evidence type="ECO:0000313" key="4">
    <source>
        <dbReference type="EMBL" id="CAH3113442.1"/>
    </source>
</evidence>
<keyword evidence="1" id="KW-0862">Zinc</keyword>
<feature type="zinc finger region" description="C3H1-type" evidence="1">
    <location>
        <begin position="362"/>
        <end position="390"/>
    </location>
</feature>
<feature type="compositionally biased region" description="Low complexity" evidence="2">
    <location>
        <begin position="406"/>
        <end position="417"/>
    </location>
</feature>
<feature type="compositionally biased region" description="Low complexity" evidence="2">
    <location>
        <begin position="47"/>
        <end position="64"/>
    </location>
</feature>
<evidence type="ECO:0000256" key="1">
    <source>
        <dbReference type="PROSITE-ProRule" id="PRU00723"/>
    </source>
</evidence>
<evidence type="ECO:0000313" key="5">
    <source>
        <dbReference type="Proteomes" id="UP001159405"/>
    </source>
</evidence>
<sequence>MFAFVAFTIVHELEGRFLFWLSSVMPRPSRSTNNSLSAGLPTEDPLPSTASSESPVSSTASSSWSPQLADSLTEAVVRAIGNSIPAIISSIQRNASSQASSSVPSVSASGAPQPLFSSASASSVSTGDGVSSVASGTFTLPAFVPTFTPVPAITVSSSARPVAPTPSTFVSLGVTSGLPSLESSLASPKSEKAFIVGPGHAPIPSKLVSKIVGGQFVELADLLSVNLRAVEQEPQTFLDGKLVVSSSKRRQVEIKDILTWTEAFTIFQMVLCAAHPHRWPDLSKYKLLIIQTARHFSSSAWLEYDLAFRKDAAASGLSDWSRMNLDLYNFHLRSPAMASPPPPRSSSSTASSPLPAASRDTSLVPPFCHSWNDGQCRWPFGRCKYRHRCSNCEGEHTQINCPFPNSSSPRSRSPQPRGRGGRY</sequence>
<dbReference type="EMBL" id="CALNXK010000026">
    <property type="protein sequence ID" value="CAH3113442.1"/>
    <property type="molecule type" value="Genomic_DNA"/>
</dbReference>
<comment type="caution">
    <text evidence="4">The sequence shown here is derived from an EMBL/GenBank/DDBJ whole genome shotgun (WGS) entry which is preliminary data.</text>
</comment>
<dbReference type="PROSITE" id="PS50103">
    <property type="entry name" value="ZF_C3H1"/>
    <property type="match status" value="1"/>
</dbReference>
<protein>
    <recommendedName>
        <fullName evidence="3">C3H1-type domain-containing protein</fullName>
    </recommendedName>
</protein>
<dbReference type="InterPro" id="IPR000571">
    <property type="entry name" value="Znf_CCCH"/>
</dbReference>
<feature type="region of interest" description="Disordered" evidence="2">
    <location>
        <begin position="31"/>
        <end position="64"/>
    </location>
</feature>
<dbReference type="PANTHER" id="PTHR35558">
    <property type="entry name" value="SGNH_HYDRO DOMAIN-CONTAINING PROTEIN"/>
    <property type="match status" value="1"/>
</dbReference>